<comment type="subunit">
    <text evidence="10">Homodimer.</text>
</comment>
<sequence>MDVAVGSENPVKRAAVERILPDAVVVSVGVDSGVAEQPRGRAETVTGAENRAAAALSATDADFGVGIEGGVTERDRPPGLWLVMWAVVTDGDRTAYGEGPSIRLPEAVAGRVRDGEELGPVLDDRLGREAVAEREGAVGVYTDGRLTRTDALTDAVAGAFGPFLTDRYDTR</sequence>
<dbReference type="PANTHER" id="PTHR34699:SF2">
    <property type="entry name" value="NON-CANONICAL PURINE NTP PHOSPHATASE_PRRC1 DOMAIN-CONTAINING PROTEIN"/>
    <property type="match status" value="1"/>
</dbReference>
<evidence type="ECO:0000256" key="3">
    <source>
        <dbReference type="ARBA" id="ARBA00022741"/>
    </source>
</evidence>
<name>A0AAW4PN98_9EURY</name>
<evidence type="ECO:0000256" key="5">
    <source>
        <dbReference type="ARBA" id="ARBA00022842"/>
    </source>
</evidence>
<keyword evidence="13" id="KW-1185">Reference proteome</keyword>
<comment type="caution">
    <text evidence="12">The sequence shown here is derived from an EMBL/GenBank/DDBJ whole genome shotgun (WGS) entry which is preliminary data.</text>
</comment>
<protein>
    <recommendedName>
        <fullName evidence="10">Probable inosine/xanthosine triphosphatase</fullName>
        <shortName evidence="10">ITPase/XTPase</shortName>
        <ecNumber evidence="10">3.6.1.73</ecNumber>
    </recommendedName>
    <alternativeName>
        <fullName evidence="10">Non-canonical purine NTP phosphatase</fullName>
    </alternativeName>
    <alternativeName>
        <fullName evidence="10">Non-standard purine NTP phosphatase</fullName>
    </alternativeName>
    <alternativeName>
        <fullName evidence="10">Nucleoside-triphosphate phosphatase</fullName>
        <shortName evidence="10">NTPase</shortName>
    </alternativeName>
</protein>
<keyword evidence="4 10" id="KW-0378">Hydrolase</keyword>
<evidence type="ECO:0000259" key="11">
    <source>
        <dbReference type="Pfam" id="PF01931"/>
    </source>
</evidence>
<evidence type="ECO:0000256" key="8">
    <source>
        <dbReference type="ARBA" id="ARBA00048174"/>
    </source>
</evidence>
<dbReference type="Proteomes" id="UP001430377">
    <property type="component" value="Unassembled WGS sequence"/>
</dbReference>
<proteinExistence type="inferred from homology"/>
<evidence type="ECO:0000313" key="12">
    <source>
        <dbReference type="EMBL" id="MBX0321867.1"/>
    </source>
</evidence>
<dbReference type="Gene3D" id="3.90.950.10">
    <property type="match status" value="1"/>
</dbReference>
<dbReference type="AlphaFoldDB" id="A0AAW4PN98"/>
<dbReference type="EMBL" id="RKLR01000001">
    <property type="protein sequence ID" value="MBX0321867.1"/>
    <property type="molecule type" value="Genomic_DNA"/>
</dbReference>
<evidence type="ECO:0000256" key="7">
    <source>
        <dbReference type="ARBA" id="ARBA00023211"/>
    </source>
</evidence>
<dbReference type="RefSeq" id="WP_220616866.1">
    <property type="nucleotide sequence ID" value="NZ_RKLR01000001.1"/>
</dbReference>
<dbReference type="PANTHER" id="PTHR34699">
    <property type="match status" value="1"/>
</dbReference>
<dbReference type="NCBIfam" id="TIGR00258">
    <property type="entry name" value="inosine/xanthosine triphosphatase"/>
    <property type="match status" value="1"/>
</dbReference>
<comment type="similarity">
    <text evidence="10">Belongs to the YjjX NTPase family.</text>
</comment>
<keyword evidence="6 10" id="KW-0546">Nucleotide metabolism</keyword>
<feature type="binding site" evidence="10">
    <location>
        <position position="60"/>
    </location>
    <ligand>
        <name>Mg(2+)</name>
        <dbReference type="ChEBI" id="CHEBI:18420"/>
    </ligand>
</feature>
<dbReference type="InterPro" id="IPR029001">
    <property type="entry name" value="ITPase-like_fam"/>
</dbReference>
<feature type="binding site" evidence="10">
    <location>
        <begin position="60"/>
        <end position="61"/>
    </location>
    <ligand>
        <name>substrate</name>
    </ligand>
</feature>
<dbReference type="EC" id="3.6.1.73" evidence="10"/>
<dbReference type="GO" id="GO:0009117">
    <property type="term" value="P:nucleotide metabolic process"/>
    <property type="evidence" value="ECO:0007669"/>
    <property type="project" value="UniProtKB-KW"/>
</dbReference>
<keyword evidence="3 10" id="KW-0547">Nucleotide-binding</keyword>
<evidence type="ECO:0000256" key="10">
    <source>
        <dbReference type="HAMAP-Rule" id="MF_00648"/>
    </source>
</evidence>
<feature type="domain" description="Non-canonical purine NTP phosphatase/PRRC1" evidence="11">
    <location>
        <begin position="6"/>
        <end position="164"/>
    </location>
</feature>
<evidence type="ECO:0000313" key="13">
    <source>
        <dbReference type="Proteomes" id="UP001430377"/>
    </source>
</evidence>
<comment type="catalytic activity">
    <reaction evidence="8 10">
        <text>ITP + H2O = IDP + phosphate + H(+)</text>
        <dbReference type="Rhea" id="RHEA:28330"/>
        <dbReference type="ChEBI" id="CHEBI:15377"/>
        <dbReference type="ChEBI" id="CHEBI:15378"/>
        <dbReference type="ChEBI" id="CHEBI:43474"/>
        <dbReference type="ChEBI" id="CHEBI:58280"/>
        <dbReference type="ChEBI" id="CHEBI:61402"/>
        <dbReference type="EC" id="3.6.1.73"/>
    </reaction>
</comment>
<evidence type="ECO:0000256" key="9">
    <source>
        <dbReference type="ARBA" id="ARBA00048781"/>
    </source>
</evidence>
<evidence type="ECO:0000256" key="4">
    <source>
        <dbReference type="ARBA" id="ARBA00022801"/>
    </source>
</evidence>
<dbReference type="GO" id="GO:0000166">
    <property type="term" value="F:nucleotide binding"/>
    <property type="evidence" value="ECO:0007669"/>
    <property type="project" value="UniProtKB-KW"/>
</dbReference>
<feature type="binding site" evidence="10">
    <location>
        <position position="31"/>
    </location>
    <ligand>
        <name>Mg(2+)</name>
        <dbReference type="ChEBI" id="CHEBI:18420"/>
    </ligand>
</feature>
<dbReference type="InterPro" id="IPR026533">
    <property type="entry name" value="NTPase/PRRC1"/>
</dbReference>
<dbReference type="SUPFAM" id="SSF52972">
    <property type="entry name" value="ITPase-like"/>
    <property type="match status" value="1"/>
</dbReference>
<dbReference type="FunFam" id="3.90.950.10:FF:000002">
    <property type="entry name" value="Inosine/xanthosine triphosphatase"/>
    <property type="match status" value="1"/>
</dbReference>
<comment type="cofactor">
    <cofactor evidence="10">
        <name>Mg(2+)</name>
        <dbReference type="ChEBI" id="CHEBI:18420"/>
    </cofactor>
    <cofactor evidence="10">
        <name>Mn(2+)</name>
        <dbReference type="ChEBI" id="CHEBI:29035"/>
    </cofactor>
    <text evidence="10">Binds 1 divalent metal cation per subunit; can use either Mg(2+) or Mn(2+).</text>
</comment>
<dbReference type="InterPro" id="IPR002786">
    <property type="entry name" value="Non_canon_purine_NTPase"/>
</dbReference>
<evidence type="ECO:0000256" key="1">
    <source>
        <dbReference type="ARBA" id="ARBA00001936"/>
    </source>
</evidence>
<dbReference type="HAMAP" id="MF_00648">
    <property type="entry name" value="Non_canon_purine_NTPase_YjjX"/>
    <property type="match status" value="1"/>
</dbReference>
<reference evidence="12 13" key="1">
    <citation type="submission" date="2021-06" db="EMBL/GenBank/DDBJ databases">
        <title>Halomicroarcula sp. a new haloarchaeum isolated from saline soil.</title>
        <authorList>
            <person name="Duran-Viseras A."/>
            <person name="Sanchez-Porro C."/>
            <person name="Ventosa A."/>
        </authorList>
    </citation>
    <scope>NUCLEOTIDE SEQUENCE [LARGE SCALE GENOMIC DNA]</scope>
    <source>
        <strain evidence="12 13">F13</strain>
    </source>
</reference>
<comment type="catalytic activity">
    <reaction evidence="9 10">
        <text>XTP + H2O = XDP + phosphate + H(+)</text>
        <dbReference type="Rhea" id="RHEA:28406"/>
        <dbReference type="ChEBI" id="CHEBI:15377"/>
        <dbReference type="ChEBI" id="CHEBI:15378"/>
        <dbReference type="ChEBI" id="CHEBI:43474"/>
        <dbReference type="ChEBI" id="CHEBI:59884"/>
        <dbReference type="ChEBI" id="CHEBI:61314"/>
        <dbReference type="EC" id="3.6.1.73"/>
    </reaction>
</comment>
<evidence type="ECO:0000256" key="2">
    <source>
        <dbReference type="ARBA" id="ARBA00022723"/>
    </source>
</evidence>
<keyword evidence="7 10" id="KW-0464">Manganese</keyword>
<organism evidence="12 13">
    <name type="scientific">Haloarcula rubra</name>
    <dbReference type="NCBI Taxonomy" id="2487747"/>
    <lineage>
        <taxon>Archaea</taxon>
        <taxon>Methanobacteriati</taxon>
        <taxon>Methanobacteriota</taxon>
        <taxon>Stenosarchaea group</taxon>
        <taxon>Halobacteria</taxon>
        <taxon>Halobacteriales</taxon>
        <taxon>Haloarculaceae</taxon>
        <taxon>Haloarcula</taxon>
    </lineage>
</organism>
<comment type="caution">
    <text evidence="10">Lacks conserved residue(s) required for the propagation of feature annotation.</text>
</comment>
<dbReference type="GO" id="GO:0006772">
    <property type="term" value="P:thiamine metabolic process"/>
    <property type="evidence" value="ECO:0007669"/>
    <property type="project" value="TreeGrafter"/>
</dbReference>
<keyword evidence="5 10" id="KW-0460">Magnesium</keyword>
<gene>
    <name evidence="12" type="primary">yjjX</name>
    <name evidence="12" type="ORF">EGH21_02360</name>
</gene>
<evidence type="ECO:0000256" key="6">
    <source>
        <dbReference type="ARBA" id="ARBA00023080"/>
    </source>
</evidence>
<accession>A0AAW4PN98</accession>
<keyword evidence="2 10" id="KW-0479">Metal-binding</keyword>
<dbReference type="GO" id="GO:0103023">
    <property type="term" value="F:ITPase activity"/>
    <property type="evidence" value="ECO:0007669"/>
    <property type="project" value="UniProtKB-EC"/>
</dbReference>
<dbReference type="GO" id="GO:0046872">
    <property type="term" value="F:metal ion binding"/>
    <property type="evidence" value="ECO:0007669"/>
    <property type="project" value="UniProtKB-KW"/>
</dbReference>
<dbReference type="Pfam" id="PF01931">
    <property type="entry name" value="NTPase_I-T"/>
    <property type="match status" value="1"/>
</dbReference>
<comment type="function">
    <text evidence="10">Phosphatase that hydrolyzes non-canonical purine nucleotides such as XTP and ITP to their respective diphosphate derivatives. Probably excludes non-canonical purines from DNA/RNA precursor pool, thus preventing their incorporation into DNA/RNA and avoiding chromosomal lesions.</text>
</comment>
<dbReference type="InterPro" id="IPR050299">
    <property type="entry name" value="YjjX_NTPase"/>
</dbReference>
<comment type="cofactor">
    <cofactor evidence="1">
        <name>Mn(2+)</name>
        <dbReference type="ChEBI" id="CHEBI:29035"/>
    </cofactor>
</comment>